<evidence type="ECO:0000313" key="3">
    <source>
        <dbReference type="EMBL" id="MDR7330488.1"/>
    </source>
</evidence>
<dbReference type="SUPFAM" id="SSF51695">
    <property type="entry name" value="PLC-like phosphodiesterases"/>
    <property type="match status" value="1"/>
</dbReference>
<feature type="domain" description="GP-PDE" evidence="2">
    <location>
        <begin position="1"/>
        <end position="236"/>
    </location>
</feature>
<feature type="region of interest" description="Disordered" evidence="1">
    <location>
        <begin position="237"/>
        <end position="264"/>
    </location>
</feature>
<dbReference type="InterPro" id="IPR017946">
    <property type="entry name" value="PLC-like_Pdiesterase_TIM-brl"/>
</dbReference>
<evidence type="ECO:0000313" key="4">
    <source>
        <dbReference type="Proteomes" id="UP001180840"/>
    </source>
</evidence>
<reference evidence="3" key="1">
    <citation type="submission" date="2023-07" db="EMBL/GenBank/DDBJ databases">
        <title>Sequencing the genomes of 1000 actinobacteria strains.</title>
        <authorList>
            <person name="Klenk H.-P."/>
        </authorList>
    </citation>
    <scope>NUCLEOTIDE SEQUENCE</scope>
    <source>
        <strain evidence="3">DSM 107476</strain>
    </source>
</reference>
<dbReference type="PANTHER" id="PTHR46211:SF1">
    <property type="entry name" value="GLYCEROPHOSPHODIESTER PHOSPHODIESTERASE, CYTOPLASMIC"/>
    <property type="match status" value="1"/>
</dbReference>
<sequence length="264" mass="30065">MKIVAHRGNAPGFREHTRAGFLNALNLPIHGIEFDVRLSADQRLMIQHDATVTRTTGRAGRVSAMDSADLRRLNIGTAELPQQMLMLEEIVEMHQDHPDKHLYIEIKHPTRFARITEEQVVRHLRYAGLVDDPRIHVISFSHRSMRRMYEMAPQIDRIYLRRVWERRFNPADILMSEPTGLGLSLPSARWRPDLVGAHDLPTYMWTPNTTRDILFALGQGVDILATDVPEHAAWILDGHEDEPGSPDPGSESAAPGGRVHRPRR</sequence>
<proteinExistence type="predicted"/>
<dbReference type="Proteomes" id="UP001180840">
    <property type="component" value="Unassembled WGS sequence"/>
</dbReference>
<dbReference type="Gene3D" id="3.20.20.190">
    <property type="entry name" value="Phosphatidylinositol (PI) phosphodiesterase"/>
    <property type="match status" value="1"/>
</dbReference>
<organism evidence="3 4">
    <name type="scientific">Corynebacterium guangdongense</name>
    <dbReference type="NCBI Taxonomy" id="1783348"/>
    <lineage>
        <taxon>Bacteria</taxon>
        <taxon>Bacillati</taxon>
        <taxon>Actinomycetota</taxon>
        <taxon>Actinomycetes</taxon>
        <taxon>Mycobacteriales</taxon>
        <taxon>Corynebacteriaceae</taxon>
        <taxon>Corynebacterium</taxon>
    </lineage>
</organism>
<keyword evidence="4" id="KW-1185">Reference proteome</keyword>
<dbReference type="PROSITE" id="PS51704">
    <property type="entry name" value="GP_PDE"/>
    <property type="match status" value="1"/>
</dbReference>
<evidence type="ECO:0000256" key="1">
    <source>
        <dbReference type="SAM" id="MobiDB-lite"/>
    </source>
</evidence>
<keyword evidence="3" id="KW-0378">Hydrolase</keyword>
<dbReference type="InterPro" id="IPR030395">
    <property type="entry name" value="GP_PDE_dom"/>
</dbReference>
<accession>A0ABU1ZZW6</accession>
<dbReference type="GO" id="GO:0008889">
    <property type="term" value="F:glycerophosphodiester phosphodiesterase activity"/>
    <property type="evidence" value="ECO:0007669"/>
    <property type="project" value="UniProtKB-EC"/>
</dbReference>
<gene>
    <name evidence="3" type="ORF">J2S39_002164</name>
</gene>
<dbReference type="EMBL" id="JAVDXZ010000001">
    <property type="protein sequence ID" value="MDR7330488.1"/>
    <property type="molecule type" value="Genomic_DNA"/>
</dbReference>
<dbReference type="Pfam" id="PF03009">
    <property type="entry name" value="GDPD"/>
    <property type="match status" value="1"/>
</dbReference>
<comment type="caution">
    <text evidence="3">The sequence shown here is derived from an EMBL/GenBank/DDBJ whole genome shotgun (WGS) entry which is preliminary data.</text>
</comment>
<evidence type="ECO:0000259" key="2">
    <source>
        <dbReference type="PROSITE" id="PS51704"/>
    </source>
</evidence>
<name>A0ABU1ZZW6_9CORY</name>
<dbReference type="RefSeq" id="WP_290196222.1">
    <property type="nucleotide sequence ID" value="NZ_CP047654.1"/>
</dbReference>
<protein>
    <submittedName>
        <fullName evidence="3">Glycerophosphoryl diester phosphodiesterase</fullName>
        <ecNumber evidence="3">3.1.4.46</ecNumber>
    </submittedName>
</protein>
<dbReference type="EC" id="3.1.4.46" evidence="3"/>
<dbReference type="PANTHER" id="PTHR46211">
    <property type="entry name" value="GLYCEROPHOSPHORYL DIESTER PHOSPHODIESTERASE"/>
    <property type="match status" value="1"/>
</dbReference>